<reference evidence="8 9" key="1">
    <citation type="journal article" date="2011" name="Proc. Natl. Acad. Sci. U.S.A.">
        <title>Evolutionary erosion of yeast sex chromosomes by mating-type switching accidents.</title>
        <authorList>
            <person name="Gordon J.L."/>
            <person name="Armisen D."/>
            <person name="Proux-Wera E."/>
            <person name="Oheigeartaigh S.S."/>
            <person name="Byrne K.P."/>
            <person name="Wolfe K.H."/>
        </authorList>
    </citation>
    <scope>NUCLEOTIDE SEQUENCE [LARGE SCALE GENOMIC DNA]</scope>
    <source>
        <strain evidence="9">ATCC 34711 / CBS 6284 / DSM 70876 / NBRC 10599 / NRRL Y-10934 / UCD 77-7</strain>
    </source>
</reference>
<keyword evidence="5" id="KW-0496">Mitochondrion</keyword>
<name>I2H5T5_HENB6</name>
<evidence type="ECO:0000259" key="7">
    <source>
        <dbReference type="Pfam" id="PF01636"/>
    </source>
</evidence>
<dbReference type="OrthoDB" id="2968323at2759"/>
<dbReference type="Pfam" id="PF01636">
    <property type="entry name" value="APH"/>
    <property type="match status" value="1"/>
</dbReference>
<keyword evidence="4" id="KW-0809">Transit peptide</keyword>
<dbReference type="RefSeq" id="XP_004181256.1">
    <property type="nucleotide sequence ID" value="XM_004181208.1"/>
</dbReference>
<comment type="similarity">
    <text evidence="2">Belongs to the AIM9 family.</text>
</comment>
<evidence type="ECO:0000256" key="6">
    <source>
        <dbReference type="ARBA" id="ARBA00031849"/>
    </source>
</evidence>
<dbReference type="InterPro" id="IPR011009">
    <property type="entry name" value="Kinase-like_dom_sf"/>
</dbReference>
<evidence type="ECO:0000313" key="8">
    <source>
        <dbReference type="EMBL" id="CCH61737.1"/>
    </source>
</evidence>
<evidence type="ECO:0000313" key="9">
    <source>
        <dbReference type="Proteomes" id="UP000002866"/>
    </source>
</evidence>
<sequence length="588" mass="67238">MTGPLCSARRVSSRLISLRRLYSPAPAPAPASTSPPLSVPPSFFKYTWGSWLQNDTVHKKKRQTRFSLQGLNTVLNQMLLSKETSPNAFPVYDSTHHFSTLPSNTAQLNTSSLPIHPTTLTSIHEGRRHRIYRVDTSLGKSFVLRIPYPKDDPRYVAQRLHSEVATMDFVQHNFSSIRIPKIYAFAPESNNPIEQPFILQDYIDGQLLMKDWNPLCNDGAEELQKVLSIVMDFQSELHSLTFNSFGSLYFNYQESGFNQSTTKSIVSDGSKNNKLDDSRWKISSSMERPYWKGKTFASNRKYIGPWPLSHPWAMAKDFAELEARQSSLSLQSQTQDSTLSTTLRNQISTFQNLALLIPILDRITCSSSIPNRDQLLKPRLVHPDLDPMNILISPTDKTPVLLDFEGSSLKPLLLTTQPQFIQYDGPKIYTPPEPTPDISADSPQFEQLQFMYKRSRNQQLWESLIFQKNPEWIQSISPLVKLLRSPYTAALQRKSNSEYLLIQDSIIQLKSLWNSISQPDLRFPLQISQDDILNHNELMNDFHRHLLDSPFEATKGWIPQDLFNAMLEKGEIEELSNGDYAMAKKIDK</sequence>
<organism evidence="8 9">
    <name type="scientific">Henningerozyma blattae (strain ATCC 34711 / CBS 6284 / DSM 70876 / NBRC 10599 / NRRL Y-10934 / UCD 77-7)</name>
    <name type="common">Yeast</name>
    <name type="synonym">Tetrapisispora blattae</name>
    <dbReference type="NCBI Taxonomy" id="1071380"/>
    <lineage>
        <taxon>Eukaryota</taxon>
        <taxon>Fungi</taxon>
        <taxon>Dikarya</taxon>
        <taxon>Ascomycota</taxon>
        <taxon>Saccharomycotina</taxon>
        <taxon>Saccharomycetes</taxon>
        <taxon>Saccharomycetales</taxon>
        <taxon>Saccharomycetaceae</taxon>
        <taxon>Henningerozyma</taxon>
    </lineage>
</organism>
<keyword evidence="9" id="KW-1185">Reference proteome</keyword>
<feature type="domain" description="Aminoglycoside phosphotransferase" evidence="7">
    <location>
        <begin position="120"/>
        <end position="412"/>
    </location>
</feature>
<evidence type="ECO:0000256" key="4">
    <source>
        <dbReference type="ARBA" id="ARBA00022946"/>
    </source>
</evidence>
<protein>
    <recommendedName>
        <fullName evidence="3">Altered inheritance of mitochondria protein 9, mitochondrial</fullName>
    </recommendedName>
    <alternativeName>
        <fullName evidence="6">Found in mitochondrial proteome protein 29</fullName>
    </alternativeName>
</protein>
<dbReference type="HOGENOM" id="CLU_019189_0_1_1"/>
<dbReference type="InterPro" id="IPR002575">
    <property type="entry name" value="Aminoglycoside_PTrfase"/>
</dbReference>
<dbReference type="InParanoid" id="I2H5T5"/>
<dbReference type="PANTHER" id="PTHR36091:SF1">
    <property type="entry name" value="ALTERED INHERITANCE OF MITOCHONDRIA PROTEIN 9, MITOCHONDRIAL"/>
    <property type="match status" value="1"/>
</dbReference>
<comment type="subcellular location">
    <subcellularLocation>
        <location evidence="1">Mitochondrion</location>
    </subcellularLocation>
</comment>
<dbReference type="GO" id="GO:0005739">
    <property type="term" value="C:mitochondrion"/>
    <property type="evidence" value="ECO:0007669"/>
    <property type="project" value="UniProtKB-SubCell"/>
</dbReference>
<dbReference type="KEGG" id="tbl:TBLA_0F01950"/>
<evidence type="ECO:0000256" key="5">
    <source>
        <dbReference type="ARBA" id="ARBA00023128"/>
    </source>
</evidence>
<dbReference type="FunCoup" id="I2H5T5">
    <property type="interactions" value="26"/>
</dbReference>
<dbReference type="SUPFAM" id="SSF56112">
    <property type="entry name" value="Protein kinase-like (PK-like)"/>
    <property type="match status" value="1"/>
</dbReference>
<dbReference type="GeneID" id="14497085"/>
<dbReference type="PANTHER" id="PTHR36091">
    <property type="entry name" value="ALTERED INHERITANCE OF MITOCHONDRIA PROTEIN 9, MITOCHONDRIAL"/>
    <property type="match status" value="1"/>
</dbReference>
<dbReference type="InterPro" id="IPR051035">
    <property type="entry name" value="Mito_inheritance_9"/>
</dbReference>
<gene>
    <name evidence="8" type="primary">TBLA0F01950</name>
    <name evidence="8" type="ORF">TBLA_0F01950</name>
</gene>
<dbReference type="Proteomes" id="UP000002866">
    <property type="component" value="Chromosome 6"/>
</dbReference>
<dbReference type="eggNOG" id="ENOG502QV1E">
    <property type="taxonomic scope" value="Eukaryota"/>
</dbReference>
<evidence type="ECO:0000256" key="2">
    <source>
        <dbReference type="ARBA" id="ARBA00005543"/>
    </source>
</evidence>
<evidence type="ECO:0000256" key="3">
    <source>
        <dbReference type="ARBA" id="ARBA00016197"/>
    </source>
</evidence>
<dbReference type="STRING" id="1071380.I2H5T5"/>
<dbReference type="EMBL" id="HE806321">
    <property type="protein sequence ID" value="CCH61737.1"/>
    <property type="molecule type" value="Genomic_DNA"/>
</dbReference>
<dbReference type="AlphaFoldDB" id="I2H5T5"/>
<accession>I2H5T5</accession>
<evidence type="ECO:0000256" key="1">
    <source>
        <dbReference type="ARBA" id="ARBA00004173"/>
    </source>
</evidence>
<proteinExistence type="inferred from homology"/>
<dbReference type="OMA" id="GWIPQDM"/>